<dbReference type="InterPro" id="IPR048283">
    <property type="entry name" value="AdoMetDC-like"/>
</dbReference>
<dbReference type="PROSITE" id="PS01336">
    <property type="entry name" value="ADOMETDC"/>
    <property type="match status" value="1"/>
</dbReference>
<dbReference type="AlphaFoldDB" id="A0A7S2HLM3"/>
<dbReference type="InterPro" id="IPR018166">
    <property type="entry name" value="S-AdoMet_deCO2ase_CS"/>
</dbReference>
<evidence type="ECO:0000256" key="12">
    <source>
        <dbReference type="ARBA" id="ARBA00023270"/>
    </source>
</evidence>
<evidence type="ECO:0000256" key="4">
    <source>
        <dbReference type="ARBA" id="ARBA00012357"/>
    </source>
</evidence>
<evidence type="ECO:0000256" key="5">
    <source>
        <dbReference type="ARBA" id="ARBA00022691"/>
    </source>
</evidence>
<comment type="cofactor">
    <cofactor evidence="1">
        <name>pyruvate</name>
        <dbReference type="ChEBI" id="CHEBI:15361"/>
    </cofactor>
</comment>
<proteinExistence type="inferred from homology"/>
<dbReference type="GO" id="GO:0005829">
    <property type="term" value="C:cytosol"/>
    <property type="evidence" value="ECO:0007669"/>
    <property type="project" value="TreeGrafter"/>
</dbReference>
<sequence length="410" mass="45737">MSLNFQNDENHGCYNFPNMADELHVTRITDFVLSRVHSENSLNSSLESNESIECNDVSSDGSESYTGSFEGPEKNLEICFKTSVGNPEGCRALPRDALNAICTAAQCTIISCISNADHALDAYVLSESSLFVFTHRMIIKTCGRTSLLRCLEITIQLALELCGLELEWVGYSRKNFTFPEEQVYPHSSFQEEFTYVSNCPSLHALGPTNSWVSGPDAGEEDKWILFNVGKWPTCSPTVRINLMMFDMSPDVANSFYMMNCEDGKKMTHMTGIDKLVPGYEIDDRAFDPCGYSMNAIGTNDGAYATIHVTPEPECSYASFETNAIMTSYSDMMKNVLGVFQPKRFFLTIMGDKEGLLQVAENPIDNLVIHPLCNTKMTYTQTSTTASMLEDNYRVFTANWAQSVLDEAELS</sequence>
<evidence type="ECO:0000256" key="9">
    <source>
        <dbReference type="ARBA" id="ARBA00023115"/>
    </source>
</evidence>
<name>A0A7S2HLM3_9STRA</name>
<dbReference type="Gene3D" id="3.60.90.10">
    <property type="entry name" value="S-adenosylmethionine decarboxylase"/>
    <property type="match status" value="1"/>
</dbReference>
<keyword evidence="13" id="KW-0670">Pyruvate</keyword>
<comment type="pathway">
    <text evidence="2">Amine and polyamine biosynthesis; S-adenosylmethioninamine biosynthesis; S-adenosylmethioninamine from S-adenosyl-L-methionine: step 1/1.</text>
</comment>
<dbReference type="Pfam" id="PF01536">
    <property type="entry name" value="SAM_decarbox"/>
    <property type="match status" value="1"/>
</dbReference>
<comment type="similarity">
    <text evidence="3">Belongs to the eukaryotic AdoMetDC family.</text>
</comment>
<accession>A0A7S2HLM3</accession>
<dbReference type="PANTHER" id="PTHR11570:SF0">
    <property type="entry name" value="S-ADENOSYLMETHIONINE DECARBOXYLASE PROENZYME"/>
    <property type="match status" value="1"/>
</dbReference>
<dbReference type="GO" id="GO:0004014">
    <property type="term" value="F:adenosylmethionine decarboxylase activity"/>
    <property type="evidence" value="ECO:0007669"/>
    <property type="project" value="UniProtKB-EC"/>
</dbReference>
<evidence type="ECO:0000256" key="1">
    <source>
        <dbReference type="ARBA" id="ARBA00001928"/>
    </source>
</evidence>
<dbReference type="EC" id="4.1.1.50" evidence="4"/>
<keyword evidence="10" id="KW-0865">Zymogen</keyword>
<keyword evidence="5" id="KW-0949">S-adenosyl-L-methionine</keyword>
<evidence type="ECO:0000256" key="8">
    <source>
        <dbReference type="ARBA" id="ARBA00023066"/>
    </source>
</evidence>
<protein>
    <recommendedName>
        <fullName evidence="4">adenosylmethionine decarboxylase</fullName>
        <ecNumber evidence="4">4.1.1.50</ecNumber>
    </recommendedName>
</protein>
<keyword evidence="12" id="KW-0704">Schiff base</keyword>
<organism evidence="14">
    <name type="scientific">Octactis speculum</name>
    <dbReference type="NCBI Taxonomy" id="3111310"/>
    <lineage>
        <taxon>Eukaryota</taxon>
        <taxon>Sar</taxon>
        <taxon>Stramenopiles</taxon>
        <taxon>Ochrophyta</taxon>
        <taxon>Dictyochophyceae</taxon>
        <taxon>Dictyochales</taxon>
        <taxon>Dictyochaceae</taxon>
        <taxon>Octactis</taxon>
    </lineage>
</organism>
<dbReference type="GO" id="GO:0008295">
    <property type="term" value="P:spermidine biosynthetic process"/>
    <property type="evidence" value="ECO:0007669"/>
    <property type="project" value="UniProtKB-KW"/>
</dbReference>
<keyword evidence="7" id="KW-0068">Autocatalytic cleavage</keyword>
<reference evidence="14" key="1">
    <citation type="submission" date="2021-01" db="EMBL/GenBank/DDBJ databases">
        <authorList>
            <person name="Corre E."/>
            <person name="Pelletier E."/>
            <person name="Niang G."/>
            <person name="Scheremetjew M."/>
            <person name="Finn R."/>
            <person name="Kale V."/>
            <person name="Holt S."/>
            <person name="Cochrane G."/>
            <person name="Meng A."/>
            <person name="Brown T."/>
            <person name="Cohen L."/>
        </authorList>
    </citation>
    <scope>NUCLEOTIDE SEQUENCE</scope>
    <source>
        <strain evidence="14">CCMP1381</strain>
    </source>
</reference>
<evidence type="ECO:0000256" key="10">
    <source>
        <dbReference type="ARBA" id="ARBA00023145"/>
    </source>
</evidence>
<evidence type="ECO:0000256" key="3">
    <source>
        <dbReference type="ARBA" id="ARBA00008466"/>
    </source>
</evidence>
<evidence type="ECO:0000256" key="13">
    <source>
        <dbReference type="ARBA" id="ARBA00023317"/>
    </source>
</evidence>
<keyword evidence="8" id="KW-0745">Spermidine biosynthesis</keyword>
<dbReference type="NCBIfam" id="TIGR00535">
    <property type="entry name" value="SAM_DCase"/>
    <property type="match status" value="1"/>
</dbReference>
<keyword evidence="6" id="KW-0210">Decarboxylase</keyword>
<keyword evidence="9" id="KW-0620">Polyamine biosynthesis</keyword>
<dbReference type="PANTHER" id="PTHR11570">
    <property type="entry name" value="S-ADENOSYLMETHIONINE DECARBOXYLASE"/>
    <property type="match status" value="1"/>
</dbReference>
<gene>
    <name evidence="14" type="ORF">DSPE1174_LOCUS32552</name>
</gene>
<evidence type="ECO:0000256" key="7">
    <source>
        <dbReference type="ARBA" id="ARBA00022813"/>
    </source>
</evidence>
<dbReference type="InterPro" id="IPR001985">
    <property type="entry name" value="S-AdoMet_decarboxylase_euk"/>
</dbReference>
<evidence type="ECO:0000256" key="6">
    <source>
        <dbReference type="ARBA" id="ARBA00022793"/>
    </source>
</evidence>
<dbReference type="EMBL" id="HBGS01062484">
    <property type="protein sequence ID" value="CAD9494454.1"/>
    <property type="molecule type" value="Transcribed_RNA"/>
</dbReference>
<evidence type="ECO:0000256" key="11">
    <source>
        <dbReference type="ARBA" id="ARBA00023239"/>
    </source>
</evidence>
<dbReference type="UniPathway" id="UPA00331">
    <property type="reaction ID" value="UER00451"/>
</dbReference>
<keyword evidence="11" id="KW-0456">Lyase</keyword>
<dbReference type="GO" id="GO:0006597">
    <property type="term" value="P:spermine biosynthetic process"/>
    <property type="evidence" value="ECO:0007669"/>
    <property type="project" value="InterPro"/>
</dbReference>
<evidence type="ECO:0000313" key="14">
    <source>
        <dbReference type="EMBL" id="CAD9494454.1"/>
    </source>
</evidence>
<evidence type="ECO:0000256" key="2">
    <source>
        <dbReference type="ARBA" id="ARBA00004911"/>
    </source>
</evidence>
<dbReference type="SUPFAM" id="SSF56276">
    <property type="entry name" value="S-adenosylmethionine decarboxylase"/>
    <property type="match status" value="1"/>
</dbReference>
<dbReference type="InterPro" id="IPR016067">
    <property type="entry name" value="S-AdoMet_deCO2ase_core"/>
</dbReference>